<dbReference type="Proteomes" id="UP000649768">
    <property type="component" value="Unassembled WGS sequence"/>
</dbReference>
<reference evidence="2 3" key="1">
    <citation type="submission" date="2020-09" db="EMBL/GenBank/DDBJ databases">
        <title>Photobacterium sp. CAU 1568 isolated from sand of Sido Beach.</title>
        <authorList>
            <person name="Kim W."/>
        </authorList>
    </citation>
    <scope>NUCLEOTIDE SEQUENCE [LARGE SCALE GENOMIC DNA]</scope>
    <source>
        <strain evidence="2 3">CAU 1568</strain>
    </source>
</reference>
<evidence type="ECO:0000313" key="2">
    <source>
        <dbReference type="EMBL" id="MBD8511530.1"/>
    </source>
</evidence>
<organism evidence="2 3">
    <name type="scientific">Photobacterium arenosum</name>
    <dbReference type="NCBI Taxonomy" id="2774143"/>
    <lineage>
        <taxon>Bacteria</taxon>
        <taxon>Pseudomonadati</taxon>
        <taxon>Pseudomonadota</taxon>
        <taxon>Gammaproteobacteria</taxon>
        <taxon>Vibrionales</taxon>
        <taxon>Vibrionaceae</taxon>
        <taxon>Photobacterium</taxon>
    </lineage>
</organism>
<dbReference type="EMBL" id="JACYTP010000001">
    <property type="protein sequence ID" value="MBD8511530.1"/>
    <property type="molecule type" value="Genomic_DNA"/>
</dbReference>
<feature type="domain" description="HTH cro/C1-type" evidence="1">
    <location>
        <begin position="13"/>
        <end position="67"/>
    </location>
</feature>
<keyword evidence="3" id="KW-1185">Reference proteome</keyword>
<dbReference type="InterPro" id="IPR001387">
    <property type="entry name" value="Cro/C1-type_HTH"/>
</dbReference>
<dbReference type="Pfam" id="PF13443">
    <property type="entry name" value="HTH_26"/>
    <property type="match status" value="1"/>
</dbReference>
<proteinExistence type="predicted"/>
<dbReference type="InterPro" id="IPR036390">
    <property type="entry name" value="WH_DNA-bd_sf"/>
</dbReference>
<dbReference type="Gene3D" id="1.10.260.40">
    <property type="entry name" value="lambda repressor-like DNA-binding domains"/>
    <property type="match status" value="1"/>
</dbReference>
<accession>A0ABR9BG38</accession>
<dbReference type="InterPro" id="IPR010982">
    <property type="entry name" value="Lambda_DNA-bd_dom_sf"/>
</dbReference>
<dbReference type="PROSITE" id="PS50943">
    <property type="entry name" value="HTH_CROC1"/>
    <property type="match status" value="1"/>
</dbReference>
<dbReference type="CDD" id="cd00093">
    <property type="entry name" value="HTH_XRE"/>
    <property type="match status" value="1"/>
</dbReference>
<gene>
    <name evidence="2" type="ORF">IFO68_02280</name>
</gene>
<dbReference type="SMART" id="SM00530">
    <property type="entry name" value="HTH_XRE"/>
    <property type="match status" value="1"/>
</dbReference>
<sequence>MDDRLSQEVCALLKKELRKRKISYQHLADALEISEVSVKRLLNHAQPLSMQRLIRISRLLNFPLSKLLEEAEKNIYTIPVFTPAQDQAFYECPALFTFWSELTEHRTVSEIAERYGLNEPSIHLYLRKLESIQLIEIKANRTCQLLVPSHTSFEKGARFPIYFTRTVLNRLQARVIDLPAEDNQAFLMTLKAELTHDEFLEVMHKLDDWMFNKLRESQDVRAREGLKVAPYTFGFMAAKGAFHDKLPDIPNLTDAVQ</sequence>
<evidence type="ECO:0000313" key="3">
    <source>
        <dbReference type="Proteomes" id="UP000649768"/>
    </source>
</evidence>
<name>A0ABR9BG38_9GAMM</name>
<comment type="caution">
    <text evidence="2">The sequence shown here is derived from an EMBL/GenBank/DDBJ whole genome shotgun (WGS) entry which is preliminary data.</text>
</comment>
<evidence type="ECO:0000259" key="1">
    <source>
        <dbReference type="PROSITE" id="PS50943"/>
    </source>
</evidence>
<dbReference type="RefSeq" id="WP_192014259.1">
    <property type="nucleotide sequence ID" value="NZ_JACYTP010000001.1"/>
</dbReference>
<protein>
    <submittedName>
        <fullName evidence="2">Helix-turn-helix transcriptional regulator</fullName>
    </submittedName>
</protein>
<dbReference type="SUPFAM" id="SSF47413">
    <property type="entry name" value="lambda repressor-like DNA-binding domains"/>
    <property type="match status" value="1"/>
</dbReference>
<dbReference type="SUPFAM" id="SSF46785">
    <property type="entry name" value="Winged helix' DNA-binding domain"/>
    <property type="match status" value="1"/>
</dbReference>